<comment type="catalytic activity">
    <reaction evidence="2">
        <text>3-hydroxy-2-methylpropanoyl-CoA + H2O = 3-hydroxy-2-methylpropanoate + CoA + H(+)</text>
        <dbReference type="Rhea" id="RHEA:20888"/>
        <dbReference type="ChEBI" id="CHEBI:11805"/>
        <dbReference type="ChEBI" id="CHEBI:15377"/>
        <dbReference type="ChEBI" id="CHEBI:15378"/>
        <dbReference type="ChEBI" id="CHEBI:57287"/>
        <dbReference type="ChEBI" id="CHEBI:57340"/>
        <dbReference type="EC" id="3.1.2.4"/>
    </reaction>
</comment>
<accession>A0AA88QUW6</accession>
<name>A0AA88QUW6_9ASTE</name>
<evidence type="ECO:0000313" key="5">
    <source>
        <dbReference type="Proteomes" id="UP001187471"/>
    </source>
</evidence>
<dbReference type="InterPro" id="IPR032259">
    <property type="entry name" value="HIBYL-CoA-H"/>
</dbReference>
<gene>
    <name evidence="4" type="ORF">RJ640_002838</name>
</gene>
<dbReference type="EMBL" id="JAVXUO010003122">
    <property type="protein sequence ID" value="KAK2966535.1"/>
    <property type="molecule type" value="Genomic_DNA"/>
</dbReference>
<comment type="caution">
    <text evidence="4">The sequence shown here is derived from an EMBL/GenBank/DDBJ whole genome shotgun (WGS) entry which is preliminary data.</text>
</comment>
<dbReference type="PANTHER" id="PTHR43176:SF4">
    <property type="entry name" value="3-HYDROXYISOBUTYRYL-COA HYDROLASE-LIKE PROTEIN 1, MITOCHONDRIAL"/>
    <property type="match status" value="1"/>
</dbReference>
<comment type="similarity">
    <text evidence="2">Belongs to the enoyl-CoA hydratase/isomerase family.</text>
</comment>
<keyword evidence="5" id="KW-1185">Reference proteome</keyword>
<protein>
    <recommendedName>
        <fullName evidence="2">3-hydroxyisobutyryl-CoA hydrolase</fullName>
        <shortName evidence="2">HIB-CoA hydrolase</shortName>
        <shortName evidence="2">HIBYL-CoA-H</shortName>
        <ecNumber evidence="2">3.1.2.4</ecNumber>
    </recommendedName>
    <alternativeName>
        <fullName evidence="2">3-hydroxyisobutyryl-coenzyme A hydrolase</fullName>
    </alternativeName>
</protein>
<reference evidence="4" key="1">
    <citation type="submission" date="2022-12" db="EMBL/GenBank/DDBJ databases">
        <title>Draft genome assemblies for two species of Escallonia (Escalloniales).</title>
        <authorList>
            <person name="Chanderbali A."/>
            <person name="Dervinis C."/>
            <person name="Anghel I."/>
            <person name="Soltis D."/>
            <person name="Soltis P."/>
            <person name="Zapata F."/>
        </authorList>
    </citation>
    <scope>NUCLEOTIDE SEQUENCE</scope>
    <source>
        <strain evidence="4">UCBG92.1500</strain>
        <tissue evidence="4">Leaf</tissue>
    </source>
</reference>
<organism evidence="4 5">
    <name type="scientific">Escallonia rubra</name>
    <dbReference type="NCBI Taxonomy" id="112253"/>
    <lineage>
        <taxon>Eukaryota</taxon>
        <taxon>Viridiplantae</taxon>
        <taxon>Streptophyta</taxon>
        <taxon>Embryophyta</taxon>
        <taxon>Tracheophyta</taxon>
        <taxon>Spermatophyta</taxon>
        <taxon>Magnoliopsida</taxon>
        <taxon>eudicotyledons</taxon>
        <taxon>Gunneridae</taxon>
        <taxon>Pentapetalae</taxon>
        <taxon>asterids</taxon>
        <taxon>campanulids</taxon>
        <taxon>Escalloniales</taxon>
        <taxon>Escalloniaceae</taxon>
        <taxon>Escallonia</taxon>
    </lineage>
</organism>
<dbReference type="PANTHER" id="PTHR43176">
    <property type="entry name" value="3-HYDROXYISOBUTYRYL-COA HYDROLASE-RELATED"/>
    <property type="match status" value="1"/>
</dbReference>
<keyword evidence="1 2" id="KW-0378">Hydrolase</keyword>
<dbReference type="Pfam" id="PF16113">
    <property type="entry name" value="ECH_2"/>
    <property type="match status" value="1"/>
</dbReference>
<dbReference type="InterPro" id="IPR045004">
    <property type="entry name" value="ECH_dom"/>
</dbReference>
<sequence>MAVIMVGVGLYGKLTCEPSKVALLNRVTMGGGAGVSIPGTFRVATDKTESEATKTDNAWCISTLKRLKDAVSPLSLKVSLRSVINVYWIQNRGRGELATTVVEGGVCLWWVEMATALDEDLAKVTR</sequence>
<dbReference type="AlphaFoldDB" id="A0AA88QUW6"/>
<proteinExistence type="inferred from homology"/>
<feature type="domain" description="Enoyl-CoA hydratase/isomerase" evidence="3">
    <location>
        <begin position="16"/>
        <end position="48"/>
    </location>
</feature>
<comment type="pathway">
    <text evidence="2">Amino-acid degradation; L-valine degradation.</text>
</comment>
<dbReference type="Proteomes" id="UP001187471">
    <property type="component" value="Unassembled WGS sequence"/>
</dbReference>
<evidence type="ECO:0000313" key="4">
    <source>
        <dbReference type="EMBL" id="KAK2966535.1"/>
    </source>
</evidence>
<dbReference type="GO" id="GO:0006574">
    <property type="term" value="P:L-valine catabolic process"/>
    <property type="evidence" value="ECO:0007669"/>
    <property type="project" value="UniProtKB-UniRule"/>
</dbReference>
<dbReference type="GO" id="GO:0003860">
    <property type="term" value="F:3-hydroxyisobutyryl-CoA hydrolase activity"/>
    <property type="evidence" value="ECO:0007669"/>
    <property type="project" value="UniProtKB-UniRule"/>
</dbReference>
<evidence type="ECO:0000256" key="2">
    <source>
        <dbReference type="RuleBase" id="RU369070"/>
    </source>
</evidence>
<comment type="function">
    <text evidence="2">Hydrolyzes 3-hydroxyisobutyryl-CoA (HIBYL-CoA), a saline catabolite. Has high activity toward isobutyryl-CoA. Could be an isobutyryl-CoA dehydrogenase that functions in valine catabolism.</text>
</comment>
<dbReference type="EC" id="3.1.2.4" evidence="2"/>
<evidence type="ECO:0000256" key="1">
    <source>
        <dbReference type="ARBA" id="ARBA00022801"/>
    </source>
</evidence>
<evidence type="ECO:0000259" key="3">
    <source>
        <dbReference type="Pfam" id="PF16113"/>
    </source>
</evidence>